<keyword evidence="1" id="KW-0812">Transmembrane</keyword>
<organism evidence="2">
    <name type="scientific">Xenopsylla cheopis</name>
    <name type="common">Oriental rat flea</name>
    <name type="synonym">Pulex cheopis</name>
    <dbReference type="NCBI Taxonomy" id="163159"/>
    <lineage>
        <taxon>Eukaryota</taxon>
        <taxon>Metazoa</taxon>
        <taxon>Ecdysozoa</taxon>
        <taxon>Arthropoda</taxon>
        <taxon>Hexapoda</taxon>
        <taxon>Insecta</taxon>
        <taxon>Pterygota</taxon>
        <taxon>Neoptera</taxon>
        <taxon>Endopterygota</taxon>
        <taxon>Siphonaptera</taxon>
        <taxon>Pulicidae</taxon>
        <taxon>Xenopsyllinae</taxon>
        <taxon>Xenopsylla</taxon>
    </lineage>
</organism>
<proteinExistence type="predicted"/>
<reference evidence="2" key="1">
    <citation type="submission" date="2020-03" db="EMBL/GenBank/DDBJ databases">
        <title>Transcriptomic Profiling of the Digestive Tract of the Rat Flea, Xenopsylla cheopis, Following Blood Feeding and Infection with Yersinia pestis.</title>
        <authorList>
            <person name="Bland D.M."/>
            <person name="Martens C.A."/>
            <person name="Virtaneva K."/>
            <person name="Kanakabandi K."/>
            <person name="Long D."/>
            <person name="Rosenke R."/>
            <person name="Saturday G.A."/>
            <person name="Hoyt F.H."/>
            <person name="Bruno D.P."/>
            <person name="Ribeiro J.M.C."/>
            <person name="Hinnebusch J."/>
        </authorList>
    </citation>
    <scope>NUCLEOTIDE SEQUENCE</scope>
</reference>
<evidence type="ECO:0000256" key="1">
    <source>
        <dbReference type="SAM" id="Phobius"/>
    </source>
</evidence>
<dbReference type="EMBL" id="GIIL01007924">
    <property type="protein sequence ID" value="NOV51650.1"/>
    <property type="molecule type" value="Transcribed_RNA"/>
</dbReference>
<keyword evidence="1" id="KW-0472">Membrane</keyword>
<name>A0A6M2E186_XENCH</name>
<feature type="transmembrane region" description="Helical" evidence="1">
    <location>
        <begin position="52"/>
        <end position="75"/>
    </location>
</feature>
<keyword evidence="1" id="KW-1133">Transmembrane helix</keyword>
<evidence type="ECO:0000313" key="2">
    <source>
        <dbReference type="EMBL" id="NOV51650.1"/>
    </source>
</evidence>
<dbReference type="AlphaFoldDB" id="A0A6M2E186"/>
<protein>
    <submittedName>
        <fullName evidence="2">Putative product</fullName>
    </submittedName>
</protein>
<sequence length="126" mass="14862">MHLILRLLMKLLYILEPLLSKWIVKMNVKLQQNRKQQQQPKVILLQPLKVKVVLRTWVQAIVLIVWIALIVFHLLPKCQWVDHLNSNNSKLLNNHLQLMQKLLLLQVEVLAAAVDLYIQTIVQIRL</sequence>
<accession>A0A6M2E186</accession>